<evidence type="ECO:0000256" key="2">
    <source>
        <dbReference type="ARBA" id="ARBA00029447"/>
    </source>
</evidence>
<sequence length="729" mass="80496">MENRMRRNKNDITKRKRRFTFKKPKLKKCGQKTAELDMARKRKFGIRFKLIFGYVIPILFIIALGFLSYNKASYGLVSNYEKSTENTMKMAAKYLDYGFSGVKSIASLYTKDTDIYYYVQKQKYTDSIVRNQFIQSLSMEFTKKAEAESLIVDIHIIPQSGIPVVTSANKSVDGFYNELKNDTGFEKLSDPKSKDFWIGSHKLIDDKLKTTATDYSFSLVEKFQTDTAVVVIDVDRNAINKFLADLDFGKNSIVGVITSDGSEILAKESSGKNSAGKTVTIGNRKEEFHFTTEDYYKNAIDASAAKGQKYVTYDGKKYLFQFDKISDTGITLCTLIPKASFMEQAESIKLFTTVMVIVASLIAVLIGLYLSEGIARSLKHINTSLKNLAEGDFTVLMEHRHKDEFITLAGNTKNMIENMRKLIQKTATVSGLVSQSAGNVLRASEDISMASNEISTSISEIGHGISGQAQDSQSCLLQMDELSEKIKSVNTNILDIDLIAKDTDHLIKEGIGTMEELSKQSEATNDITKYVVENIAALEVKSHSIGQIIQVINEIADQTNLLALNASIEAARAGDAGRGFSVVAEEIKKLAEQSLHAADEINQVIDKIIKQTSDTVTIAKDAEQIVYKQNSIVNNTISTFKNMGDGMKKLTVSLSVISENIGNMDSARAGTLSAVESISAISQQTLAASEMVEDIVHAQNNSVSALEEAAKTLAENSSELNQAINQFRI</sequence>
<proteinExistence type="inferred from homology"/>
<dbReference type="GO" id="GO:0004888">
    <property type="term" value="F:transmembrane signaling receptor activity"/>
    <property type="evidence" value="ECO:0007669"/>
    <property type="project" value="InterPro"/>
</dbReference>
<comment type="similarity">
    <text evidence="2">Belongs to the methyl-accepting chemotaxis (MCP) protein family.</text>
</comment>
<dbReference type="Gene3D" id="1.10.287.950">
    <property type="entry name" value="Methyl-accepting chemotaxis protein"/>
    <property type="match status" value="1"/>
</dbReference>
<dbReference type="KEGG" id="acht:bsdcttw_24710"/>
<evidence type="ECO:0000313" key="8">
    <source>
        <dbReference type="Proteomes" id="UP000515703"/>
    </source>
</evidence>
<keyword evidence="1 3" id="KW-0807">Transducer</keyword>
<dbReference type="Gene3D" id="3.30.450.20">
    <property type="entry name" value="PAS domain"/>
    <property type="match status" value="1"/>
</dbReference>
<keyword evidence="8" id="KW-1185">Reference proteome</keyword>
<keyword evidence="4" id="KW-0812">Transmembrane</keyword>
<dbReference type="PANTHER" id="PTHR32089">
    <property type="entry name" value="METHYL-ACCEPTING CHEMOTAXIS PROTEIN MCPB"/>
    <property type="match status" value="1"/>
</dbReference>
<dbReference type="EMBL" id="AP023368">
    <property type="protein sequence ID" value="BCJ99430.1"/>
    <property type="molecule type" value="Genomic_DNA"/>
</dbReference>
<reference evidence="7 8" key="1">
    <citation type="submission" date="2020-08" db="EMBL/GenBank/DDBJ databases">
        <title>Draft genome sequencing of an Anaerocolumna strain isolated from anoxic soil subjected to BSD treatment.</title>
        <authorList>
            <person name="Uek A."/>
            <person name="Tonouchi A."/>
        </authorList>
    </citation>
    <scope>NUCLEOTIDE SEQUENCE [LARGE SCALE GENOMIC DNA]</scope>
    <source>
        <strain evidence="7 8">CTTW</strain>
    </source>
</reference>
<evidence type="ECO:0000256" key="4">
    <source>
        <dbReference type="SAM" id="Phobius"/>
    </source>
</evidence>
<protein>
    <submittedName>
        <fullName evidence="7">Methyl-accepting chemotaxis protein</fullName>
    </submittedName>
</protein>
<keyword evidence="4" id="KW-1133">Transmembrane helix</keyword>
<accession>A0A7I8DM30</accession>
<gene>
    <name evidence="7" type="ORF">bsdcttw_24710</name>
</gene>
<feature type="transmembrane region" description="Helical" evidence="4">
    <location>
        <begin position="50"/>
        <end position="69"/>
    </location>
</feature>
<dbReference type="Pfam" id="PF00015">
    <property type="entry name" value="MCPsignal"/>
    <property type="match status" value="1"/>
</dbReference>
<evidence type="ECO:0000256" key="1">
    <source>
        <dbReference type="ARBA" id="ARBA00023224"/>
    </source>
</evidence>
<dbReference type="CDD" id="cd18774">
    <property type="entry name" value="PDC2_HK_sensor"/>
    <property type="match status" value="1"/>
</dbReference>
<name>A0A7I8DM30_9FIRM</name>
<dbReference type="PANTHER" id="PTHR32089:SF112">
    <property type="entry name" value="LYSOZYME-LIKE PROTEIN-RELATED"/>
    <property type="match status" value="1"/>
</dbReference>
<dbReference type="GO" id="GO:0007165">
    <property type="term" value="P:signal transduction"/>
    <property type="evidence" value="ECO:0007669"/>
    <property type="project" value="UniProtKB-KW"/>
</dbReference>
<dbReference type="SMART" id="SM00283">
    <property type="entry name" value="MA"/>
    <property type="match status" value="1"/>
</dbReference>
<dbReference type="AlphaFoldDB" id="A0A7I8DM30"/>
<dbReference type="GO" id="GO:0006935">
    <property type="term" value="P:chemotaxis"/>
    <property type="evidence" value="ECO:0007669"/>
    <property type="project" value="InterPro"/>
</dbReference>
<feature type="domain" description="HAMP" evidence="6">
    <location>
        <begin position="372"/>
        <end position="424"/>
    </location>
</feature>
<keyword evidence="4" id="KW-0472">Membrane</keyword>
<dbReference type="PRINTS" id="PR00260">
    <property type="entry name" value="CHEMTRNSDUCR"/>
</dbReference>
<dbReference type="PROSITE" id="PS50111">
    <property type="entry name" value="CHEMOTAXIS_TRANSDUC_2"/>
    <property type="match status" value="1"/>
</dbReference>
<dbReference type="SUPFAM" id="SSF58104">
    <property type="entry name" value="Methyl-accepting chemotaxis protein (MCP) signaling domain"/>
    <property type="match status" value="1"/>
</dbReference>
<dbReference type="Proteomes" id="UP000515703">
    <property type="component" value="Chromosome"/>
</dbReference>
<evidence type="ECO:0000259" key="6">
    <source>
        <dbReference type="PROSITE" id="PS50885"/>
    </source>
</evidence>
<dbReference type="PROSITE" id="PS50885">
    <property type="entry name" value="HAMP"/>
    <property type="match status" value="1"/>
</dbReference>
<evidence type="ECO:0000259" key="5">
    <source>
        <dbReference type="PROSITE" id="PS50111"/>
    </source>
</evidence>
<reference evidence="7 8" key="2">
    <citation type="submission" date="2020-08" db="EMBL/GenBank/DDBJ databases">
        <authorList>
            <person name="Ueki A."/>
            <person name="Tonouchi A."/>
        </authorList>
    </citation>
    <scope>NUCLEOTIDE SEQUENCE [LARGE SCALE GENOMIC DNA]</scope>
    <source>
        <strain evidence="7 8">CTTW</strain>
    </source>
</reference>
<feature type="domain" description="Methyl-accepting transducer" evidence="5">
    <location>
        <begin position="443"/>
        <end position="693"/>
    </location>
</feature>
<evidence type="ECO:0000313" key="7">
    <source>
        <dbReference type="EMBL" id="BCJ99430.1"/>
    </source>
</evidence>
<evidence type="ECO:0000256" key="3">
    <source>
        <dbReference type="PROSITE-ProRule" id="PRU00284"/>
    </source>
</evidence>
<dbReference type="RefSeq" id="WP_185255200.1">
    <property type="nucleotide sequence ID" value="NZ_AP023368.1"/>
</dbReference>
<dbReference type="GO" id="GO:0016020">
    <property type="term" value="C:membrane"/>
    <property type="evidence" value="ECO:0007669"/>
    <property type="project" value="InterPro"/>
</dbReference>
<organism evidence="7 8">
    <name type="scientific">Anaerocolumna chitinilytica</name>
    <dbReference type="NCBI Taxonomy" id="1727145"/>
    <lineage>
        <taxon>Bacteria</taxon>
        <taxon>Bacillati</taxon>
        <taxon>Bacillota</taxon>
        <taxon>Clostridia</taxon>
        <taxon>Lachnospirales</taxon>
        <taxon>Lachnospiraceae</taxon>
        <taxon>Anaerocolumna</taxon>
    </lineage>
</organism>
<dbReference type="InterPro" id="IPR003660">
    <property type="entry name" value="HAMP_dom"/>
</dbReference>
<dbReference type="InterPro" id="IPR004089">
    <property type="entry name" value="MCPsignal_dom"/>
</dbReference>
<dbReference type="InterPro" id="IPR004090">
    <property type="entry name" value="Chemotax_Me-accpt_rcpt"/>
</dbReference>